<dbReference type="Proteomes" id="UP001273531">
    <property type="component" value="Unassembled WGS sequence"/>
</dbReference>
<feature type="chain" id="PRO_5047179959" description="Alkaline proteinase inhibitor/ Outer membrane lipoprotein Omp19 domain-containing protein" evidence="1">
    <location>
        <begin position="20"/>
        <end position="149"/>
    </location>
</feature>
<evidence type="ECO:0000313" key="3">
    <source>
        <dbReference type="Proteomes" id="UP001273531"/>
    </source>
</evidence>
<keyword evidence="3" id="KW-1185">Reference proteome</keyword>
<proteinExistence type="predicted"/>
<evidence type="ECO:0008006" key="4">
    <source>
        <dbReference type="Google" id="ProtNLM"/>
    </source>
</evidence>
<reference evidence="2 3" key="1">
    <citation type="submission" date="2023-10" db="EMBL/GenBank/DDBJ databases">
        <title>Sphingomonas sp. HF-S4 16S ribosomal RNA gene Genome sequencing and assembly.</title>
        <authorList>
            <person name="Lee H."/>
        </authorList>
    </citation>
    <scope>NUCLEOTIDE SEQUENCE [LARGE SCALE GENOMIC DNA]</scope>
    <source>
        <strain evidence="2 3">HF-S4</strain>
    </source>
</reference>
<dbReference type="EMBL" id="JAWJEJ010000002">
    <property type="protein sequence ID" value="MDV3458627.1"/>
    <property type="molecule type" value="Genomic_DNA"/>
</dbReference>
<evidence type="ECO:0000313" key="2">
    <source>
        <dbReference type="EMBL" id="MDV3458627.1"/>
    </source>
</evidence>
<accession>A0ABU3YBH8</accession>
<evidence type="ECO:0000256" key="1">
    <source>
        <dbReference type="SAM" id="SignalP"/>
    </source>
</evidence>
<organism evidence="2 3">
    <name type="scientific">Sphingomonas agrestis</name>
    <dbReference type="NCBI Taxonomy" id="3080540"/>
    <lineage>
        <taxon>Bacteria</taxon>
        <taxon>Pseudomonadati</taxon>
        <taxon>Pseudomonadota</taxon>
        <taxon>Alphaproteobacteria</taxon>
        <taxon>Sphingomonadales</taxon>
        <taxon>Sphingomonadaceae</taxon>
        <taxon>Sphingomonas</taxon>
    </lineage>
</organism>
<protein>
    <recommendedName>
        <fullName evidence="4">Alkaline proteinase inhibitor/ Outer membrane lipoprotein Omp19 domain-containing protein</fullName>
    </recommendedName>
</protein>
<comment type="caution">
    <text evidence="2">The sequence shown here is derived from an EMBL/GenBank/DDBJ whole genome shotgun (WGS) entry which is preliminary data.</text>
</comment>
<gene>
    <name evidence="2" type="ORF">RZN05_16635</name>
</gene>
<dbReference type="RefSeq" id="WP_317227806.1">
    <property type="nucleotide sequence ID" value="NZ_JAWJEJ010000002.1"/>
</dbReference>
<feature type="signal peptide" evidence="1">
    <location>
        <begin position="1"/>
        <end position="19"/>
    </location>
</feature>
<name>A0ABU3YBH8_9SPHN</name>
<sequence>MIRSVLAAAALATALPAAAQQSGSLWSRGFNQGITEYRTGQWDAPTGGALALSCLPSGQASIAAQIKGRAPPAGSALRLRVSSRAGSREWRFATDGQGSVKLAASSADFRGLWAALRSRDTVTIRYSDGRFSVQSLAGAGKTLPATPCG</sequence>
<keyword evidence="1" id="KW-0732">Signal</keyword>